<organism evidence="1 2">
    <name type="scientific">Ambrosiozyma monospora</name>
    <name type="common">Yeast</name>
    <name type="synonym">Endomycopsis monosporus</name>
    <dbReference type="NCBI Taxonomy" id="43982"/>
    <lineage>
        <taxon>Eukaryota</taxon>
        <taxon>Fungi</taxon>
        <taxon>Dikarya</taxon>
        <taxon>Ascomycota</taxon>
        <taxon>Saccharomycotina</taxon>
        <taxon>Pichiomycetes</taxon>
        <taxon>Pichiales</taxon>
        <taxon>Pichiaceae</taxon>
        <taxon>Ambrosiozyma</taxon>
    </lineage>
</organism>
<comment type="caution">
    <text evidence="1">The sequence shown here is derived from an EMBL/GenBank/DDBJ whole genome shotgun (WGS) entry which is preliminary data.</text>
</comment>
<reference evidence="1" key="1">
    <citation type="submission" date="2023-04" db="EMBL/GenBank/DDBJ databases">
        <title>Ambrosiozyma monospora NBRC 10751.</title>
        <authorList>
            <person name="Ichikawa N."/>
            <person name="Sato H."/>
            <person name="Tonouchi N."/>
        </authorList>
    </citation>
    <scope>NUCLEOTIDE SEQUENCE</scope>
    <source>
        <strain evidence="1">NBRC 10751</strain>
    </source>
</reference>
<dbReference type="Proteomes" id="UP001165064">
    <property type="component" value="Unassembled WGS sequence"/>
</dbReference>
<sequence>MLPEMVLVVMMKVGKINNNSQSTSGSSTTAGDSSSASNHNHAHAHNHGPGEECNSDDDYDSDDDEDDELGLGSGKRSNEGIKKMLVAFFKDCCACGVDGHSDVDGDFKQIYDCFLNEDEKKFLFDCVVFG</sequence>
<evidence type="ECO:0000313" key="2">
    <source>
        <dbReference type="Proteomes" id="UP001165064"/>
    </source>
</evidence>
<gene>
    <name evidence="1" type="ORF">Amon02_001333200</name>
</gene>
<keyword evidence="2" id="KW-1185">Reference proteome</keyword>
<name>A0ACB5UCZ9_AMBMO</name>
<dbReference type="EMBL" id="BSXS01017220">
    <property type="protein sequence ID" value="GMF08674.1"/>
    <property type="molecule type" value="Genomic_DNA"/>
</dbReference>
<proteinExistence type="predicted"/>
<evidence type="ECO:0000313" key="1">
    <source>
        <dbReference type="EMBL" id="GMF08674.1"/>
    </source>
</evidence>
<accession>A0ACB5UCZ9</accession>
<protein>
    <submittedName>
        <fullName evidence="1">Unnamed protein product</fullName>
    </submittedName>
</protein>